<dbReference type="InterPro" id="IPR032466">
    <property type="entry name" value="Metal_Hydrolase"/>
</dbReference>
<dbReference type="EMBL" id="QSQT01000001">
    <property type="protein sequence ID" value="RGK58353.1"/>
    <property type="molecule type" value="Genomic_DNA"/>
</dbReference>
<feature type="binding site" evidence="1">
    <location>
        <position position="179"/>
    </location>
    <ligand>
        <name>a divalent metal cation</name>
        <dbReference type="ChEBI" id="CHEBI:60240"/>
        <label>1</label>
    </ligand>
</feature>
<evidence type="ECO:0000313" key="7">
    <source>
        <dbReference type="Proteomes" id="UP000285750"/>
    </source>
</evidence>
<dbReference type="Pfam" id="PF01026">
    <property type="entry name" value="TatD_DNase"/>
    <property type="match status" value="1"/>
</dbReference>
<dbReference type="SUPFAM" id="SSF51556">
    <property type="entry name" value="Metallo-dependent hydrolases"/>
    <property type="match status" value="1"/>
</dbReference>
<dbReference type="EMBL" id="QRUY01000024">
    <property type="protein sequence ID" value="RGS05969.1"/>
    <property type="molecule type" value="Genomic_DNA"/>
</dbReference>
<dbReference type="EMBL" id="QSTF01000001">
    <property type="protein sequence ID" value="RGM43295.1"/>
    <property type="molecule type" value="Genomic_DNA"/>
</dbReference>
<evidence type="ECO:0000313" key="6">
    <source>
        <dbReference type="Proteomes" id="UP000260862"/>
    </source>
</evidence>
<dbReference type="Proteomes" id="UP000260780">
    <property type="component" value="Unassembled WGS sequence"/>
</dbReference>
<accession>A0A3E4WM39</accession>
<evidence type="ECO:0000313" key="3">
    <source>
        <dbReference type="EMBL" id="RGM43295.1"/>
    </source>
</evidence>
<evidence type="ECO:0000313" key="5">
    <source>
        <dbReference type="Proteomes" id="UP000260780"/>
    </source>
</evidence>
<dbReference type="AlphaFoldDB" id="A0A3E4WM39"/>
<keyword evidence="1" id="KW-0479">Metal-binding</keyword>
<evidence type="ECO:0000256" key="1">
    <source>
        <dbReference type="PIRSR" id="PIRSR005902-1"/>
    </source>
</evidence>
<dbReference type="RefSeq" id="WP_117669919.1">
    <property type="nucleotide sequence ID" value="NZ_CABOGR010000001.1"/>
</dbReference>
<dbReference type="Proteomes" id="UP000285750">
    <property type="component" value="Unassembled WGS sequence"/>
</dbReference>
<dbReference type="GO" id="GO:0005829">
    <property type="term" value="C:cytosol"/>
    <property type="evidence" value="ECO:0007669"/>
    <property type="project" value="TreeGrafter"/>
</dbReference>
<comment type="caution">
    <text evidence="3">The sequence shown here is derived from an EMBL/GenBank/DDBJ whole genome shotgun (WGS) entry which is preliminary data.</text>
</comment>
<name>A0A3E4WM39_9BACT</name>
<dbReference type="Gene3D" id="3.20.20.140">
    <property type="entry name" value="Metal-dependent hydrolases"/>
    <property type="match status" value="1"/>
</dbReference>
<feature type="binding site" evidence="1">
    <location>
        <position position="112"/>
    </location>
    <ligand>
        <name>a divalent metal cation</name>
        <dbReference type="ChEBI" id="CHEBI:60240"/>
        <label>2</label>
    </ligand>
</feature>
<dbReference type="GO" id="GO:0046872">
    <property type="term" value="F:metal ion binding"/>
    <property type="evidence" value="ECO:0007669"/>
    <property type="project" value="UniProtKB-KW"/>
</dbReference>
<keyword evidence="6" id="KW-1185">Reference proteome</keyword>
<dbReference type="STRING" id="310297.BHV76_06095"/>
<dbReference type="InterPro" id="IPR001130">
    <property type="entry name" value="TatD-like"/>
</dbReference>
<evidence type="ECO:0000313" key="4">
    <source>
        <dbReference type="EMBL" id="RGS05969.1"/>
    </source>
</evidence>
<reference evidence="5 6" key="1">
    <citation type="submission" date="2018-08" db="EMBL/GenBank/DDBJ databases">
        <title>A genome reference for cultivated species of the human gut microbiota.</title>
        <authorList>
            <person name="Zou Y."/>
            <person name="Xue W."/>
            <person name="Luo G."/>
        </authorList>
    </citation>
    <scope>NUCLEOTIDE SEQUENCE [LARGE SCALE GENOMIC DNA]</scope>
    <source>
        <strain evidence="4 7">AF24-16AC</strain>
        <strain evidence="3 5">OM08-14</strain>
        <strain evidence="2 6">TF10-3AC</strain>
    </source>
</reference>
<feature type="binding site" evidence="1">
    <location>
        <position position="136"/>
    </location>
    <ligand>
        <name>a divalent metal cation</name>
        <dbReference type="ChEBI" id="CHEBI:60240"/>
        <label>2</label>
    </ligand>
</feature>
<feature type="binding site" evidence="1">
    <location>
        <position position="77"/>
    </location>
    <ligand>
        <name>a divalent metal cation</name>
        <dbReference type="ChEBI" id="CHEBI:60240"/>
        <label>1</label>
    </ligand>
</feature>
<dbReference type="GO" id="GO:0016788">
    <property type="term" value="F:hydrolase activity, acting on ester bonds"/>
    <property type="evidence" value="ECO:0007669"/>
    <property type="project" value="InterPro"/>
</dbReference>
<dbReference type="PIRSF" id="PIRSF005902">
    <property type="entry name" value="DNase_TatD"/>
    <property type="match status" value="1"/>
</dbReference>
<protein>
    <submittedName>
        <fullName evidence="3">Deoxyribonuclease</fullName>
    </submittedName>
</protein>
<proteinExistence type="predicted"/>
<evidence type="ECO:0000313" key="2">
    <source>
        <dbReference type="EMBL" id="RGK58353.1"/>
    </source>
</evidence>
<dbReference type="PANTHER" id="PTHR46124:SF3">
    <property type="entry name" value="HYDROLASE"/>
    <property type="match status" value="1"/>
</dbReference>
<dbReference type="PANTHER" id="PTHR46124">
    <property type="entry name" value="D-AMINOACYL-TRNA DEACYLASE"/>
    <property type="match status" value="1"/>
</dbReference>
<gene>
    <name evidence="4" type="ORF">DWY14_10975</name>
    <name evidence="3" type="ORF">DXC17_00870</name>
    <name evidence="2" type="ORF">DXD04_00135</name>
</gene>
<sequence>MIDTLFFDAHTHHLPQPQTTAIVSCRMDEKTASSYLQAPFISVSLHPWYLTEENIQSQIDWLVQTIQSDSRIVALGEAGLDKVCDTPFDLQIQAFRKAIELSETYHLPLVIHSVKATEELFALHKKYHPAQAWIIHGFRGKKELATDLIRHGFYLSFGKKYQEKALSIVPADRLLLESDEADTDFPSFYRQVASLRGTSFDSLVENIKENANRLFFNR</sequence>
<dbReference type="Proteomes" id="UP000260862">
    <property type="component" value="Unassembled WGS sequence"/>
</dbReference>
<organism evidence="3 5">
    <name type="scientific">Phocaeicola plebeius</name>
    <dbReference type="NCBI Taxonomy" id="310297"/>
    <lineage>
        <taxon>Bacteria</taxon>
        <taxon>Pseudomonadati</taxon>
        <taxon>Bacteroidota</taxon>
        <taxon>Bacteroidia</taxon>
        <taxon>Bacteroidales</taxon>
        <taxon>Bacteroidaceae</taxon>
        <taxon>Phocaeicola</taxon>
    </lineage>
</organism>